<reference evidence="3 4" key="1">
    <citation type="submission" date="2024-01" db="EMBL/GenBank/DDBJ databases">
        <title>Genome assemblies of Stephania.</title>
        <authorList>
            <person name="Yang L."/>
        </authorList>
    </citation>
    <scope>NUCLEOTIDE SEQUENCE [LARGE SCALE GENOMIC DNA]</scope>
    <source>
        <strain evidence="3">JXDWG</strain>
        <tissue evidence="3">Leaf</tissue>
    </source>
</reference>
<proteinExistence type="predicted"/>
<evidence type="ECO:0000256" key="2">
    <source>
        <dbReference type="SAM" id="Phobius"/>
    </source>
</evidence>
<gene>
    <name evidence="3" type="ORF">Scep_010581</name>
</gene>
<accession>A0AAP0JWC0</accession>
<evidence type="ECO:0000313" key="4">
    <source>
        <dbReference type="Proteomes" id="UP001419268"/>
    </source>
</evidence>
<name>A0AAP0JWC0_9MAGN</name>
<organism evidence="3 4">
    <name type="scientific">Stephania cephalantha</name>
    <dbReference type="NCBI Taxonomy" id="152367"/>
    <lineage>
        <taxon>Eukaryota</taxon>
        <taxon>Viridiplantae</taxon>
        <taxon>Streptophyta</taxon>
        <taxon>Embryophyta</taxon>
        <taxon>Tracheophyta</taxon>
        <taxon>Spermatophyta</taxon>
        <taxon>Magnoliopsida</taxon>
        <taxon>Ranunculales</taxon>
        <taxon>Menispermaceae</taxon>
        <taxon>Menispermoideae</taxon>
        <taxon>Cissampelideae</taxon>
        <taxon>Stephania</taxon>
    </lineage>
</organism>
<sequence>MAIAKQWTNDMYISNNMFLIMNDWILLGVLSWGHKWRALCVKTPIEALSLYMLKLGSRSLNYDDDDGQARTSGRGRAVQQLA</sequence>
<dbReference type="EMBL" id="JBBNAG010000004">
    <property type="protein sequence ID" value="KAK9140900.1"/>
    <property type="molecule type" value="Genomic_DNA"/>
</dbReference>
<protein>
    <submittedName>
        <fullName evidence="3">Uncharacterized protein</fullName>
    </submittedName>
</protein>
<evidence type="ECO:0000313" key="3">
    <source>
        <dbReference type="EMBL" id="KAK9140900.1"/>
    </source>
</evidence>
<feature type="transmembrane region" description="Helical" evidence="2">
    <location>
        <begin position="12"/>
        <end position="32"/>
    </location>
</feature>
<dbReference type="AlphaFoldDB" id="A0AAP0JWC0"/>
<keyword evidence="4" id="KW-1185">Reference proteome</keyword>
<keyword evidence="2" id="KW-0812">Transmembrane</keyword>
<keyword evidence="2" id="KW-1133">Transmembrane helix</keyword>
<comment type="caution">
    <text evidence="3">The sequence shown here is derived from an EMBL/GenBank/DDBJ whole genome shotgun (WGS) entry which is preliminary data.</text>
</comment>
<dbReference type="Proteomes" id="UP001419268">
    <property type="component" value="Unassembled WGS sequence"/>
</dbReference>
<keyword evidence="2" id="KW-0472">Membrane</keyword>
<evidence type="ECO:0000256" key="1">
    <source>
        <dbReference type="SAM" id="MobiDB-lite"/>
    </source>
</evidence>
<feature type="region of interest" description="Disordered" evidence="1">
    <location>
        <begin position="62"/>
        <end position="82"/>
    </location>
</feature>